<proteinExistence type="predicted"/>
<evidence type="ECO:0000259" key="1">
    <source>
        <dbReference type="Pfam" id="PF05899"/>
    </source>
</evidence>
<dbReference type="InterPro" id="IPR011051">
    <property type="entry name" value="RmlC_Cupin_sf"/>
</dbReference>
<dbReference type="SUPFAM" id="SSF51182">
    <property type="entry name" value="RmlC-like cupins"/>
    <property type="match status" value="1"/>
</dbReference>
<sequence>MTAYYRPSTEDITTPYRAGRMGHLREDDAVRTGFWIVRPDETPGPVTLTLPFDRTIYVVEGAVEYAVTDGPTYRIAAGDAASFVKGSEVTFTVLEDLRQFYVDSL</sequence>
<dbReference type="InterPro" id="IPR008579">
    <property type="entry name" value="UGlyAH_Cupin_dom"/>
</dbReference>
<feature type="domain" description="(S)-ureidoglycine aminohydrolase cupin" evidence="1">
    <location>
        <begin position="26"/>
        <end position="101"/>
    </location>
</feature>
<dbReference type="Pfam" id="PF05899">
    <property type="entry name" value="Cupin_3"/>
    <property type="match status" value="1"/>
</dbReference>
<organism evidence="2 3">
    <name type="scientific">Gordonia desulfuricans</name>
    <dbReference type="NCBI Taxonomy" id="89051"/>
    <lineage>
        <taxon>Bacteria</taxon>
        <taxon>Bacillati</taxon>
        <taxon>Actinomycetota</taxon>
        <taxon>Actinomycetes</taxon>
        <taxon>Mycobacteriales</taxon>
        <taxon>Gordoniaceae</taxon>
        <taxon>Gordonia</taxon>
    </lineage>
</organism>
<name>A0A7K3LSA2_9ACTN</name>
<dbReference type="Gene3D" id="2.60.120.10">
    <property type="entry name" value="Jelly Rolls"/>
    <property type="match status" value="1"/>
</dbReference>
<gene>
    <name evidence="2" type="ORF">GYA93_16465</name>
</gene>
<dbReference type="AlphaFoldDB" id="A0A7K3LSA2"/>
<dbReference type="RefSeq" id="WP_152972661.1">
    <property type="nucleotide sequence ID" value="NZ_JAADZU010000058.1"/>
</dbReference>
<reference evidence="2 3" key="1">
    <citation type="submission" date="2020-01" db="EMBL/GenBank/DDBJ databases">
        <title>Investigation of new actinobacteria for the biodesulphurisation of diesel fuel.</title>
        <authorList>
            <person name="Athi Narayanan S.M."/>
        </authorList>
    </citation>
    <scope>NUCLEOTIDE SEQUENCE [LARGE SCALE GENOMIC DNA]</scope>
    <source>
        <strain evidence="2 3">213E</strain>
    </source>
</reference>
<protein>
    <submittedName>
        <fullName evidence="2">Cupin domain-containing protein</fullName>
    </submittedName>
</protein>
<dbReference type="EMBL" id="JAADZU010000058">
    <property type="protein sequence ID" value="NDK91165.1"/>
    <property type="molecule type" value="Genomic_DNA"/>
</dbReference>
<dbReference type="Proteomes" id="UP000466307">
    <property type="component" value="Unassembled WGS sequence"/>
</dbReference>
<accession>A0A7K3LSA2</accession>
<comment type="caution">
    <text evidence="2">The sequence shown here is derived from an EMBL/GenBank/DDBJ whole genome shotgun (WGS) entry which is preliminary data.</text>
</comment>
<evidence type="ECO:0000313" key="3">
    <source>
        <dbReference type="Proteomes" id="UP000466307"/>
    </source>
</evidence>
<keyword evidence="3" id="KW-1185">Reference proteome</keyword>
<dbReference type="InterPro" id="IPR014710">
    <property type="entry name" value="RmlC-like_jellyroll"/>
</dbReference>
<evidence type="ECO:0000313" key="2">
    <source>
        <dbReference type="EMBL" id="NDK91165.1"/>
    </source>
</evidence>